<dbReference type="NCBIfam" id="TIGR00643">
    <property type="entry name" value="recG"/>
    <property type="match status" value="1"/>
</dbReference>
<evidence type="ECO:0000256" key="5">
    <source>
        <dbReference type="ARBA" id="ARBA00022801"/>
    </source>
</evidence>
<organism evidence="18 19">
    <name type="scientific">Eubacterium cellulosolvens (strain ATCC 43171 / JCM 9499 / 6)</name>
    <name type="common">Cillobacterium cellulosolvens</name>
    <dbReference type="NCBI Taxonomy" id="633697"/>
    <lineage>
        <taxon>Bacteria</taxon>
        <taxon>Bacillati</taxon>
        <taxon>Bacillota</taxon>
        <taxon>Clostridia</taxon>
        <taxon>Eubacteriales</taxon>
        <taxon>Eubacteriaceae</taxon>
        <taxon>Eubacterium</taxon>
    </lineage>
</organism>
<accession>I5AQK0</accession>
<dbReference type="SUPFAM" id="SSF52540">
    <property type="entry name" value="P-loop containing nucleoside triphosphate hydrolases"/>
    <property type="match status" value="2"/>
</dbReference>
<evidence type="ECO:0000313" key="19">
    <source>
        <dbReference type="Proteomes" id="UP000005753"/>
    </source>
</evidence>
<dbReference type="InterPro" id="IPR027417">
    <property type="entry name" value="P-loop_NTPase"/>
</dbReference>
<keyword evidence="3 15" id="KW-0547">Nucleotide-binding</keyword>
<dbReference type="InterPro" id="IPR014001">
    <property type="entry name" value="Helicase_ATP-bd"/>
</dbReference>
<reference evidence="18 19" key="1">
    <citation type="submission" date="2010-08" db="EMBL/GenBank/DDBJ databases">
        <authorList>
            <consortium name="US DOE Joint Genome Institute (JGI-PGF)"/>
            <person name="Lucas S."/>
            <person name="Copeland A."/>
            <person name="Lapidus A."/>
            <person name="Cheng J.-F."/>
            <person name="Bruce D."/>
            <person name="Goodwin L."/>
            <person name="Pitluck S."/>
            <person name="Land M.L."/>
            <person name="Hauser L."/>
            <person name="Chang Y.-J."/>
            <person name="Anderson I.J."/>
            <person name="Johnson E."/>
            <person name="Mulhopadhyay B."/>
            <person name="Kyrpides N."/>
            <person name="Woyke T.J."/>
        </authorList>
    </citation>
    <scope>NUCLEOTIDE SEQUENCE [LARGE SCALE GENOMIC DNA]</scope>
    <source>
        <strain evidence="18 19">6</strain>
    </source>
</reference>
<dbReference type="GO" id="GO:0005524">
    <property type="term" value="F:ATP binding"/>
    <property type="evidence" value="ECO:0007669"/>
    <property type="project" value="UniProtKB-KW"/>
</dbReference>
<evidence type="ECO:0000256" key="3">
    <source>
        <dbReference type="ARBA" id="ARBA00022741"/>
    </source>
</evidence>
<comment type="catalytic activity">
    <reaction evidence="14 15">
        <text>ATP + H2O = ADP + phosphate + H(+)</text>
        <dbReference type="Rhea" id="RHEA:13065"/>
        <dbReference type="ChEBI" id="CHEBI:15377"/>
        <dbReference type="ChEBI" id="CHEBI:15378"/>
        <dbReference type="ChEBI" id="CHEBI:30616"/>
        <dbReference type="ChEBI" id="CHEBI:43474"/>
        <dbReference type="ChEBI" id="CHEBI:456216"/>
        <dbReference type="EC" id="5.6.2.4"/>
    </reaction>
</comment>
<dbReference type="Gene3D" id="2.40.50.140">
    <property type="entry name" value="Nucleic acid-binding proteins"/>
    <property type="match status" value="1"/>
</dbReference>
<keyword evidence="4 15" id="KW-0227">DNA damage</keyword>
<feature type="domain" description="Helicase ATP-binding" evidence="16">
    <location>
        <begin position="275"/>
        <end position="439"/>
    </location>
</feature>
<dbReference type="InterPro" id="IPR012340">
    <property type="entry name" value="NA-bd_OB-fold"/>
</dbReference>
<reference evidence="18 19" key="2">
    <citation type="submission" date="2012-02" db="EMBL/GenBank/DDBJ databases">
        <title>Improved High-Quality Draft sequence of Eubacterium cellulosolvens 6.</title>
        <authorList>
            <consortium name="US DOE Joint Genome Institute"/>
            <person name="Lucas S."/>
            <person name="Han J."/>
            <person name="Lapidus A."/>
            <person name="Cheng J.-F."/>
            <person name="Goodwin L."/>
            <person name="Pitluck S."/>
            <person name="Peters L."/>
            <person name="Mikhailova N."/>
            <person name="Gu W."/>
            <person name="Detter J.C."/>
            <person name="Han C."/>
            <person name="Tapia R."/>
            <person name="Land M."/>
            <person name="Hauser L."/>
            <person name="Kyrpides N."/>
            <person name="Ivanova N."/>
            <person name="Pagani I."/>
            <person name="Johnson E."/>
            <person name="Mukhopadhyay B."/>
            <person name="Anderson I."/>
            <person name="Woyke T."/>
        </authorList>
    </citation>
    <scope>NUCLEOTIDE SEQUENCE [LARGE SCALE GENOMIC DNA]</scope>
    <source>
        <strain evidence="18 19">6</strain>
    </source>
</reference>
<dbReference type="Pfam" id="PF19833">
    <property type="entry name" value="RecG_dom3_C"/>
    <property type="match status" value="1"/>
</dbReference>
<evidence type="ECO:0000313" key="18">
    <source>
        <dbReference type="EMBL" id="EIM56073.1"/>
    </source>
</evidence>
<dbReference type="InterPro" id="IPR047112">
    <property type="entry name" value="RecG/Mfd"/>
</dbReference>
<feature type="domain" description="Helicase C-terminal" evidence="17">
    <location>
        <begin position="458"/>
        <end position="618"/>
    </location>
</feature>
<dbReference type="InterPro" id="IPR045562">
    <property type="entry name" value="RecG_dom3_C"/>
</dbReference>
<keyword evidence="19" id="KW-1185">Reference proteome</keyword>
<dbReference type="SMART" id="SM00487">
    <property type="entry name" value="DEXDc"/>
    <property type="match status" value="1"/>
</dbReference>
<dbReference type="NCBIfam" id="NF008168">
    <property type="entry name" value="PRK10917.2-2"/>
    <property type="match status" value="1"/>
</dbReference>
<dbReference type="HOGENOM" id="CLU_005122_7_1_9"/>
<dbReference type="PROSITE" id="PS51192">
    <property type="entry name" value="HELICASE_ATP_BIND_1"/>
    <property type="match status" value="1"/>
</dbReference>
<dbReference type="PANTHER" id="PTHR47964">
    <property type="entry name" value="ATP-DEPENDENT DNA HELICASE HOMOLOG RECG, CHLOROPLASTIC"/>
    <property type="match status" value="1"/>
</dbReference>
<dbReference type="GO" id="GO:0006281">
    <property type="term" value="P:DNA repair"/>
    <property type="evidence" value="ECO:0007669"/>
    <property type="project" value="UniProtKB-UniRule"/>
</dbReference>
<evidence type="ECO:0000256" key="8">
    <source>
        <dbReference type="ARBA" id="ARBA00023125"/>
    </source>
</evidence>
<evidence type="ECO:0000256" key="14">
    <source>
        <dbReference type="ARBA" id="ARBA00048988"/>
    </source>
</evidence>
<evidence type="ECO:0000256" key="4">
    <source>
        <dbReference type="ARBA" id="ARBA00022763"/>
    </source>
</evidence>
<dbReference type="InterPro" id="IPR033454">
    <property type="entry name" value="RecG_wedge"/>
</dbReference>
<dbReference type="InterPro" id="IPR001650">
    <property type="entry name" value="Helicase_C-like"/>
</dbReference>
<proteinExistence type="inferred from homology"/>
<dbReference type="PANTHER" id="PTHR47964:SF1">
    <property type="entry name" value="ATP-DEPENDENT DNA HELICASE HOMOLOG RECG, CHLOROPLASTIC"/>
    <property type="match status" value="1"/>
</dbReference>
<dbReference type="GO" id="GO:0003677">
    <property type="term" value="F:DNA binding"/>
    <property type="evidence" value="ECO:0007669"/>
    <property type="project" value="UniProtKB-KW"/>
</dbReference>
<keyword evidence="11" id="KW-0413">Isomerase</keyword>
<keyword evidence="5 15" id="KW-0378">Hydrolase</keyword>
<dbReference type="GO" id="GO:0006310">
    <property type="term" value="P:DNA recombination"/>
    <property type="evidence" value="ECO:0007669"/>
    <property type="project" value="UniProtKB-UniRule"/>
</dbReference>
<dbReference type="GO" id="GO:0016887">
    <property type="term" value="F:ATP hydrolysis activity"/>
    <property type="evidence" value="ECO:0007669"/>
    <property type="project" value="RHEA"/>
</dbReference>
<name>I5AQK0_EUBC6</name>
<evidence type="ECO:0000256" key="15">
    <source>
        <dbReference type="RuleBase" id="RU363016"/>
    </source>
</evidence>
<dbReference type="Pfam" id="PF00271">
    <property type="entry name" value="Helicase_C"/>
    <property type="match status" value="1"/>
</dbReference>
<keyword evidence="10 15" id="KW-0234">DNA repair</keyword>
<dbReference type="PROSITE" id="PS51194">
    <property type="entry name" value="HELICASE_CTER"/>
    <property type="match status" value="1"/>
</dbReference>
<dbReference type="SUPFAM" id="SSF50249">
    <property type="entry name" value="Nucleic acid-binding proteins"/>
    <property type="match status" value="1"/>
</dbReference>
<dbReference type="OrthoDB" id="9804325at2"/>
<dbReference type="CDD" id="cd04488">
    <property type="entry name" value="RecG_wedge_OBF"/>
    <property type="match status" value="1"/>
</dbReference>
<evidence type="ECO:0000256" key="12">
    <source>
        <dbReference type="ARBA" id="ARBA00034617"/>
    </source>
</evidence>
<sequence length="694" mass="78555">MSAKKTAPDSLRNLKGIGQKTEEAFHRAGIMNLRDLIRYYPREYDSFEEPVPVGRCVADIKNAVVAKVTSRPVVRTFGKKSITILNLQDETGTLQVNWFHMPFLRNTIKIGVYYVFRGPVIAKGGRKIMEHPQLYTREEYMKLTGQMLPIYPLTAGLTNNMVRKAVTQLLEMQRTEEEILPDTVREEEGLCEINFARSQIHFPENSENLLIARNRLAFEEFFLFLLGVERLRAINDTTENHFPMREVWETEDVIASLPYKLTGAQQAVWGEIEKDLASKRLMNRLVQGDVGSGKTILAFLAMIMAYENGFQSALMVPTEVLAVQHYQAFTELLEKNGITDLCPVLLRGSCTAKEKREIYEQISSGKTRAIIGTHALIQEKVEYEKLGLVITDEQHRFGVKQREALAGKGYPPNVLVMSATPIPRTLAMILYGDLDISILNDMPAHRLPIKNCVVNTSYRDTAYRFMRKEVEAGHQVYVICPMVEPNEELSCENVTEYAQKLKNVFGSEIAVEALHGQMRPKEKQEIMDAFARGEIKILVSTTVIEVGVNVPNATVMMIENAERFGLAQLHQLRGRVGRGDAQSYCIFMQGDGKKETSERLDILNHSNDGFYIAEEDLKLRGPGDLFGVRQSGIALFQIADIYRDKDLLRRAGTAVKDLLELDPDLELPQNRALAKALQEYLSCQNDDIEDINNI</sequence>
<comment type="function">
    <text evidence="15">Plays a critical role in recombination and DNA repair. Helps process Holliday junction intermediates to mature products by catalyzing branch migration. Has replication fork regression activity, unwinds stalled or blocked replication forks to make a HJ that can be resolved. Has a DNA unwinding activity characteristic of a DNA helicase with 3'-5' polarity.</text>
</comment>
<dbReference type="STRING" id="633697.EubceDRAFT1_0213"/>
<evidence type="ECO:0000256" key="10">
    <source>
        <dbReference type="ARBA" id="ARBA00023204"/>
    </source>
</evidence>
<dbReference type="NCBIfam" id="NF008165">
    <property type="entry name" value="PRK10917.1-3"/>
    <property type="match status" value="1"/>
</dbReference>
<dbReference type="Pfam" id="PF17191">
    <property type="entry name" value="RecG_wedge"/>
    <property type="match status" value="1"/>
</dbReference>
<keyword evidence="9 15" id="KW-0233">DNA recombination</keyword>
<evidence type="ECO:0000259" key="16">
    <source>
        <dbReference type="PROSITE" id="PS51192"/>
    </source>
</evidence>
<keyword evidence="8" id="KW-0238">DNA-binding</keyword>
<dbReference type="eggNOG" id="COG1200">
    <property type="taxonomic scope" value="Bacteria"/>
</dbReference>
<keyword evidence="6 15" id="KW-0347">Helicase</keyword>
<dbReference type="GO" id="GO:0043138">
    <property type="term" value="F:3'-5' DNA helicase activity"/>
    <property type="evidence" value="ECO:0007669"/>
    <property type="project" value="UniProtKB-EC"/>
</dbReference>
<dbReference type="EMBL" id="CM001487">
    <property type="protein sequence ID" value="EIM56073.1"/>
    <property type="molecule type" value="Genomic_DNA"/>
</dbReference>
<dbReference type="Proteomes" id="UP000005753">
    <property type="component" value="Chromosome"/>
</dbReference>
<dbReference type="AlphaFoldDB" id="I5AQK0"/>
<evidence type="ECO:0000256" key="11">
    <source>
        <dbReference type="ARBA" id="ARBA00023235"/>
    </source>
</evidence>
<keyword evidence="7 15" id="KW-0067">ATP-binding</keyword>
<protein>
    <recommendedName>
        <fullName evidence="2 15">ATP-dependent DNA helicase RecG</fullName>
        <ecNumber evidence="13 15">5.6.2.4</ecNumber>
    </recommendedName>
</protein>
<dbReference type="Gene3D" id="3.40.50.300">
    <property type="entry name" value="P-loop containing nucleotide triphosphate hydrolases"/>
    <property type="match status" value="2"/>
</dbReference>
<evidence type="ECO:0000256" key="7">
    <source>
        <dbReference type="ARBA" id="ARBA00022840"/>
    </source>
</evidence>
<evidence type="ECO:0000256" key="2">
    <source>
        <dbReference type="ARBA" id="ARBA00017846"/>
    </source>
</evidence>
<dbReference type="CDD" id="cd17992">
    <property type="entry name" value="DEXHc_RecG"/>
    <property type="match status" value="1"/>
</dbReference>
<dbReference type="InterPro" id="IPR004609">
    <property type="entry name" value="ATP-dep_DNA_helicase_RecG"/>
</dbReference>
<gene>
    <name evidence="18" type="ORF">EubceDRAFT1_0213</name>
</gene>
<comment type="catalytic activity">
    <reaction evidence="12 15">
        <text>Couples ATP hydrolysis with the unwinding of duplex DNA by translocating in the 3'-5' direction.</text>
        <dbReference type="EC" id="5.6.2.4"/>
    </reaction>
</comment>
<evidence type="ECO:0000256" key="13">
    <source>
        <dbReference type="ARBA" id="ARBA00034808"/>
    </source>
</evidence>
<evidence type="ECO:0000256" key="1">
    <source>
        <dbReference type="ARBA" id="ARBA00007504"/>
    </source>
</evidence>
<dbReference type="SMART" id="SM00490">
    <property type="entry name" value="HELICc"/>
    <property type="match status" value="1"/>
</dbReference>
<comment type="similarity">
    <text evidence="1 15">Belongs to the helicase family. RecG subfamily.</text>
</comment>
<dbReference type="EC" id="5.6.2.4" evidence="13 15"/>
<evidence type="ECO:0000259" key="17">
    <source>
        <dbReference type="PROSITE" id="PS51194"/>
    </source>
</evidence>
<evidence type="ECO:0000256" key="6">
    <source>
        <dbReference type="ARBA" id="ARBA00022806"/>
    </source>
</evidence>
<evidence type="ECO:0000256" key="9">
    <source>
        <dbReference type="ARBA" id="ARBA00023172"/>
    </source>
</evidence>
<dbReference type="InterPro" id="IPR011545">
    <property type="entry name" value="DEAD/DEAH_box_helicase_dom"/>
</dbReference>
<dbReference type="Pfam" id="PF00270">
    <property type="entry name" value="DEAD"/>
    <property type="match status" value="1"/>
</dbReference>